<feature type="domain" description="TonB-dependent receptor-like beta-barrel" evidence="12">
    <location>
        <begin position="281"/>
        <end position="708"/>
    </location>
</feature>
<dbReference type="RefSeq" id="WP_213044213.1">
    <property type="nucleotide sequence ID" value="NZ_CAJNBJ010000021.1"/>
</dbReference>
<evidence type="ECO:0000256" key="10">
    <source>
        <dbReference type="PROSITE-ProRule" id="PRU01360"/>
    </source>
</evidence>
<sequence length="741" mass="81932">MTQYRQIMVGVVIWLVGSIAIGSDPILAESGGMESSGELELPVVEVRDQPIQTGGTGSLHLEEVSQSASRLGVSIREIPASVEVVDQTLMQERGLRTISEAVQGATGLSVGDSPGNPVNFSMRGFTNNQLRLLYDGLLLGPAQMTSRPRDTWNLDRIEVLKGPASVLYGEGALGGAINFVTKRPFREDHVVTDALLSIGSFNTLRTALGSGGPLGSNKLHYRVDLSYQSADHYAGVQRSPYTYWNLTSALLYAAASSLTLELSFDVTHDRSVPYWGTPLIPGGFAGSSAINGVVTTNDGRTIDGRILRQNFNVVDADMSATTYWTKFKTNWQPVHTIELRNQAYYYWAERNWQNAETYQFNPGTQLIDRDRFFVQHDQYIVGDRLEAQIKERLFEHGNRFVIGVEFSHLHLNRPSFFGGGDSIDPLAIPSGSFGSITSAEQRTTITTAALFVEEQFNLSDSLKLVGGLRHDHIDLDRKLFSASGALNSTASFERDFNPTTWRAGLVYDLLPTLTLYGQYSTAADPVGTNVFIVRAAENFDLATGAQWEVGAKGQMWHNRAEWTVAYFDIYRKNILTQTTLTTAQNVGRQTSKGIELSGAIRPTDAWRLQGNFTVLSARFADFSESAGSSVASRGGNRPPNVPEVMANLWSVYRVPFVVPFDLGAAFRYVGHRYADNANAVRLNAYMTTDAWVSVPYKNMTFMLRGRNLLDKTYAIWADPFYPSQVLIGAPRTVELMMTARF</sequence>
<keyword evidence="9 10" id="KW-0998">Cell outer membrane</keyword>
<evidence type="ECO:0000259" key="13">
    <source>
        <dbReference type="Pfam" id="PF07715"/>
    </source>
</evidence>
<dbReference type="Gene3D" id="2.40.170.20">
    <property type="entry name" value="TonB-dependent receptor, beta-barrel domain"/>
    <property type="match status" value="1"/>
</dbReference>
<dbReference type="InterPro" id="IPR012910">
    <property type="entry name" value="Plug_dom"/>
</dbReference>
<dbReference type="Pfam" id="PF00593">
    <property type="entry name" value="TonB_dep_Rec_b-barrel"/>
    <property type="match status" value="1"/>
</dbReference>
<gene>
    <name evidence="14" type="ORF">NSPZN2_80046</name>
</gene>
<keyword evidence="8 14" id="KW-0675">Receptor</keyword>
<evidence type="ECO:0000256" key="1">
    <source>
        <dbReference type="ARBA" id="ARBA00004571"/>
    </source>
</evidence>
<evidence type="ECO:0000256" key="2">
    <source>
        <dbReference type="ARBA" id="ARBA00009810"/>
    </source>
</evidence>
<evidence type="ECO:0000259" key="12">
    <source>
        <dbReference type="Pfam" id="PF00593"/>
    </source>
</evidence>
<evidence type="ECO:0000256" key="3">
    <source>
        <dbReference type="ARBA" id="ARBA00022448"/>
    </source>
</evidence>
<evidence type="ECO:0000256" key="4">
    <source>
        <dbReference type="ARBA" id="ARBA00022452"/>
    </source>
</evidence>
<dbReference type="PANTHER" id="PTHR32552:SF84">
    <property type="entry name" value="TONB-DEPENDENT RECEPTOR-RELATED"/>
    <property type="match status" value="1"/>
</dbReference>
<evidence type="ECO:0000256" key="9">
    <source>
        <dbReference type="ARBA" id="ARBA00023237"/>
    </source>
</evidence>
<comment type="similarity">
    <text evidence="2 10 11">Belongs to the TonB-dependent receptor family.</text>
</comment>
<dbReference type="EMBL" id="CAJNBJ010000021">
    <property type="protein sequence ID" value="CAE6800644.1"/>
    <property type="molecule type" value="Genomic_DNA"/>
</dbReference>
<name>A0ABM8SCD5_9BACT</name>
<protein>
    <submittedName>
        <fullName evidence="14">Outer membrane vitamin B12 receptor BtuB</fullName>
    </submittedName>
</protein>
<comment type="subcellular location">
    <subcellularLocation>
        <location evidence="1 10">Cell outer membrane</location>
        <topology evidence="1 10">Multi-pass membrane protein</topology>
    </subcellularLocation>
</comment>
<dbReference type="Pfam" id="PF07715">
    <property type="entry name" value="Plug"/>
    <property type="match status" value="1"/>
</dbReference>
<dbReference type="InterPro" id="IPR010105">
    <property type="entry name" value="TonB_sidphr_rcpt"/>
</dbReference>
<keyword evidence="5 10" id="KW-0812">Transmembrane</keyword>
<dbReference type="CDD" id="cd01347">
    <property type="entry name" value="ligand_gated_channel"/>
    <property type="match status" value="1"/>
</dbReference>
<evidence type="ECO:0000256" key="11">
    <source>
        <dbReference type="RuleBase" id="RU003357"/>
    </source>
</evidence>
<dbReference type="InterPro" id="IPR000531">
    <property type="entry name" value="Beta-barrel_TonB"/>
</dbReference>
<feature type="domain" description="TonB-dependent receptor plug" evidence="13">
    <location>
        <begin position="75"/>
        <end position="176"/>
    </location>
</feature>
<keyword evidence="3 10" id="KW-0813">Transport</keyword>
<organism evidence="14 15">
    <name type="scientific">Nitrospira defluvii</name>
    <dbReference type="NCBI Taxonomy" id="330214"/>
    <lineage>
        <taxon>Bacteria</taxon>
        <taxon>Pseudomonadati</taxon>
        <taxon>Nitrospirota</taxon>
        <taxon>Nitrospiria</taxon>
        <taxon>Nitrospirales</taxon>
        <taxon>Nitrospiraceae</taxon>
        <taxon>Nitrospira</taxon>
    </lineage>
</organism>
<dbReference type="InterPro" id="IPR039426">
    <property type="entry name" value="TonB-dep_rcpt-like"/>
</dbReference>
<proteinExistence type="inferred from homology"/>
<dbReference type="InterPro" id="IPR037066">
    <property type="entry name" value="Plug_dom_sf"/>
</dbReference>
<comment type="caution">
    <text evidence="14">The sequence shown here is derived from an EMBL/GenBank/DDBJ whole genome shotgun (WGS) entry which is preliminary data.</text>
</comment>
<dbReference type="Gene3D" id="2.170.130.10">
    <property type="entry name" value="TonB-dependent receptor, plug domain"/>
    <property type="match status" value="1"/>
</dbReference>
<reference evidence="14 15" key="1">
    <citation type="submission" date="2021-02" db="EMBL/GenBank/DDBJ databases">
        <authorList>
            <person name="Han P."/>
        </authorList>
    </citation>
    <scope>NUCLEOTIDE SEQUENCE [LARGE SCALE GENOMIC DNA]</scope>
    <source>
        <strain evidence="14">Candidatus Nitrospira sp. ZN2</strain>
    </source>
</reference>
<evidence type="ECO:0000256" key="5">
    <source>
        <dbReference type="ARBA" id="ARBA00022692"/>
    </source>
</evidence>
<evidence type="ECO:0000256" key="6">
    <source>
        <dbReference type="ARBA" id="ARBA00023077"/>
    </source>
</evidence>
<dbReference type="NCBIfam" id="TIGR01783">
    <property type="entry name" value="TonB-siderophor"/>
    <property type="match status" value="1"/>
</dbReference>
<keyword evidence="6 11" id="KW-0798">TonB box</keyword>
<dbReference type="PROSITE" id="PS52016">
    <property type="entry name" value="TONB_DEPENDENT_REC_3"/>
    <property type="match status" value="1"/>
</dbReference>
<dbReference type="Proteomes" id="UP000675880">
    <property type="component" value="Unassembled WGS sequence"/>
</dbReference>
<accession>A0ABM8SCD5</accession>
<dbReference type="SUPFAM" id="SSF56935">
    <property type="entry name" value="Porins"/>
    <property type="match status" value="1"/>
</dbReference>
<keyword evidence="7 10" id="KW-0472">Membrane</keyword>
<keyword evidence="4 10" id="KW-1134">Transmembrane beta strand</keyword>
<keyword evidence="15" id="KW-1185">Reference proteome</keyword>
<evidence type="ECO:0000313" key="14">
    <source>
        <dbReference type="EMBL" id="CAE6800644.1"/>
    </source>
</evidence>
<evidence type="ECO:0000256" key="8">
    <source>
        <dbReference type="ARBA" id="ARBA00023170"/>
    </source>
</evidence>
<evidence type="ECO:0000313" key="15">
    <source>
        <dbReference type="Proteomes" id="UP000675880"/>
    </source>
</evidence>
<evidence type="ECO:0000256" key="7">
    <source>
        <dbReference type="ARBA" id="ARBA00023136"/>
    </source>
</evidence>
<dbReference type="PANTHER" id="PTHR32552">
    <property type="entry name" value="FERRICHROME IRON RECEPTOR-RELATED"/>
    <property type="match status" value="1"/>
</dbReference>
<dbReference type="InterPro" id="IPR036942">
    <property type="entry name" value="Beta-barrel_TonB_sf"/>
</dbReference>